<evidence type="ECO:0000259" key="1">
    <source>
        <dbReference type="Pfam" id="PF00485"/>
    </source>
</evidence>
<evidence type="ECO:0000313" key="2">
    <source>
        <dbReference type="EMBL" id="NYD42030.1"/>
    </source>
</evidence>
<dbReference type="Gene3D" id="3.40.50.300">
    <property type="entry name" value="P-loop containing nucleotide triphosphate hydrolases"/>
    <property type="match status" value="1"/>
</dbReference>
<keyword evidence="3" id="KW-1185">Reference proteome</keyword>
<dbReference type="AlphaFoldDB" id="A0A7Y9E6H6"/>
<dbReference type="SUPFAM" id="SSF52540">
    <property type="entry name" value="P-loop containing nucleoside triphosphate hydrolases"/>
    <property type="match status" value="1"/>
</dbReference>
<dbReference type="Pfam" id="PF00485">
    <property type="entry name" value="PRK"/>
    <property type="match status" value="1"/>
</dbReference>
<protein>
    <submittedName>
        <fullName evidence="2">Uridine kinase</fullName>
    </submittedName>
</protein>
<evidence type="ECO:0000313" key="3">
    <source>
        <dbReference type="Proteomes" id="UP000535511"/>
    </source>
</evidence>
<dbReference type="Proteomes" id="UP000535511">
    <property type="component" value="Unassembled WGS sequence"/>
</dbReference>
<organism evidence="2 3">
    <name type="scientific">Nocardioides panaciterrulae</name>
    <dbReference type="NCBI Taxonomy" id="661492"/>
    <lineage>
        <taxon>Bacteria</taxon>
        <taxon>Bacillati</taxon>
        <taxon>Actinomycetota</taxon>
        <taxon>Actinomycetes</taxon>
        <taxon>Propionibacteriales</taxon>
        <taxon>Nocardioidaceae</taxon>
        <taxon>Nocardioides</taxon>
    </lineage>
</organism>
<accession>A0A7Y9E6H6</accession>
<dbReference type="GO" id="GO:0016301">
    <property type="term" value="F:kinase activity"/>
    <property type="evidence" value="ECO:0007669"/>
    <property type="project" value="UniProtKB-KW"/>
</dbReference>
<sequence>MEDTAALLLARAEARPASLGAGRLLCIDGPAGSGKTTLAAAVAAGRTDTPVVHMDDLYDGWQGLPRLPGQLAALLAPLTRGEPGRYRRYDWHAGSYAETVTVRPAPLLVLEGVGAGARSIARLITLLVWVTAPPELRLRRGLERDGASMAPQWERWMRDEAEHLARERTAARADVVVDGS</sequence>
<gene>
    <name evidence="2" type="ORF">BJZ21_002113</name>
</gene>
<dbReference type="InterPro" id="IPR006083">
    <property type="entry name" value="PRK/URK"/>
</dbReference>
<name>A0A7Y9E6H6_9ACTN</name>
<comment type="caution">
    <text evidence="2">The sequence shown here is derived from an EMBL/GenBank/DDBJ whole genome shotgun (WGS) entry which is preliminary data.</text>
</comment>
<dbReference type="InterPro" id="IPR027417">
    <property type="entry name" value="P-loop_NTPase"/>
</dbReference>
<keyword evidence="2" id="KW-0808">Transferase</keyword>
<reference evidence="2 3" key="1">
    <citation type="submission" date="2020-07" db="EMBL/GenBank/DDBJ databases">
        <title>Sequencing the genomes of 1000 actinobacteria strains.</title>
        <authorList>
            <person name="Klenk H.-P."/>
        </authorList>
    </citation>
    <scope>NUCLEOTIDE SEQUENCE [LARGE SCALE GENOMIC DNA]</scope>
    <source>
        <strain evidence="2 3">DSM 21350</strain>
    </source>
</reference>
<dbReference type="GO" id="GO:0005524">
    <property type="term" value="F:ATP binding"/>
    <property type="evidence" value="ECO:0007669"/>
    <property type="project" value="InterPro"/>
</dbReference>
<dbReference type="EMBL" id="JACCBG010000001">
    <property type="protein sequence ID" value="NYD42030.1"/>
    <property type="molecule type" value="Genomic_DNA"/>
</dbReference>
<feature type="domain" description="Phosphoribulokinase/uridine kinase" evidence="1">
    <location>
        <begin position="72"/>
        <end position="147"/>
    </location>
</feature>
<dbReference type="RefSeq" id="WP_343052095.1">
    <property type="nucleotide sequence ID" value="NZ_JACCBG010000001.1"/>
</dbReference>
<proteinExistence type="predicted"/>
<keyword evidence="2" id="KW-0418">Kinase</keyword>